<dbReference type="EMBL" id="JBJKFK010005449">
    <property type="protein sequence ID" value="KAL3308316.1"/>
    <property type="molecule type" value="Genomic_DNA"/>
</dbReference>
<comment type="caution">
    <text evidence="1">The sequence shown here is derived from an EMBL/GenBank/DDBJ whole genome shotgun (WGS) entry which is preliminary data.</text>
</comment>
<accession>A0ABD2PRE3</accession>
<name>A0ABD2PRE3_9PLAT</name>
<evidence type="ECO:0000313" key="1">
    <source>
        <dbReference type="EMBL" id="KAL3308316.1"/>
    </source>
</evidence>
<keyword evidence="2" id="KW-1185">Reference proteome</keyword>
<evidence type="ECO:0000313" key="2">
    <source>
        <dbReference type="Proteomes" id="UP001626550"/>
    </source>
</evidence>
<protein>
    <submittedName>
        <fullName evidence="1">Uncharacterized protein</fullName>
    </submittedName>
</protein>
<proteinExistence type="predicted"/>
<dbReference type="AlphaFoldDB" id="A0ABD2PRE3"/>
<organism evidence="1 2">
    <name type="scientific">Cichlidogyrus casuarinus</name>
    <dbReference type="NCBI Taxonomy" id="1844966"/>
    <lineage>
        <taxon>Eukaryota</taxon>
        <taxon>Metazoa</taxon>
        <taxon>Spiralia</taxon>
        <taxon>Lophotrochozoa</taxon>
        <taxon>Platyhelminthes</taxon>
        <taxon>Monogenea</taxon>
        <taxon>Monopisthocotylea</taxon>
        <taxon>Dactylogyridea</taxon>
        <taxon>Ancyrocephalidae</taxon>
        <taxon>Cichlidogyrus</taxon>
    </lineage>
</organism>
<gene>
    <name evidence="1" type="ORF">Ciccas_013154</name>
</gene>
<sequence>MFKGCCPGLYCAKPALSLQGRCTPKYGSAATMPIAVAPTMPMGGMAVAPTIPMGGMAVAPTVPMGGMAVAPTVPMGGMAVAPTVPMVAPTVPMGGVAVVPTVPVGGMGMGAMGCLPKKGFCVNNAQCCSRYCKLYKNQCD</sequence>
<reference evidence="1 2" key="1">
    <citation type="submission" date="2024-11" db="EMBL/GenBank/DDBJ databases">
        <title>Adaptive evolution of stress response genes in parasites aligns with host niche diversity.</title>
        <authorList>
            <person name="Hahn C."/>
            <person name="Resl P."/>
        </authorList>
    </citation>
    <scope>NUCLEOTIDE SEQUENCE [LARGE SCALE GENOMIC DNA]</scope>
    <source>
        <strain evidence="1">EGGRZ-B1_66</strain>
        <tissue evidence="1">Body</tissue>
    </source>
</reference>
<dbReference type="Proteomes" id="UP001626550">
    <property type="component" value="Unassembled WGS sequence"/>
</dbReference>